<dbReference type="Gene3D" id="2.80.10.50">
    <property type="match status" value="1"/>
</dbReference>
<dbReference type="Proteomes" id="UP000646244">
    <property type="component" value="Unassembled WGS sequence"/>
</dbReference>
<dbReference type="EMBL" id="BMVB01000003">
    <property type="protein sequence ID" value="GHC39002.1"/>
    <property type="molecule type" value="Genomic_DNA"/>
</dbReference>
<dbReference type="InterPro" id="IPR000772">
    <property type="entry name" value="Ricin_B_lectin"/>
</dbReference>
<keyword evidence="1" id="KW-0732">Signal</keyword>
<dbReference type="Pfam" id="PF00652">
    <property type="entry name" value="Ricin_B_lectin"/>
    <property type="match status" value="1"/>
</dbReference>
<gene>
    <name evidence="3" type="ORF">GCM10010507_10850</name>
</gene>
<evidence type="ECO:0000256" key="1">
    <source>
        <dbReference type="SAM" id="SignalP"/>
    </source>
</evidence>
<proteinExistence type="predicted"/>
<dbReference type="RefSeq" id="WP_190108478.1">
    <property type="nucleotide sequence ID" value="NZ_BMVB01000003.1"/>
</dbReference>
<accession>A0A918TFR5</accession>
<feature type="chain" id="PRO_5038941331" description="Ricin B lectin domain-containing protein" evidence="1">
    <location>
        <begin position="22"/>
        <end position="163"/>
    </location>
</feature>
<feature type="signal peptide" evidence="1">
    <location>
        <begin position="1"/>
        <end position="21"/>
    </location>
</feature>
<protein>
    <recommendedName>
        <fullName evidence="2">Ricin B lectin domain-containing protein</fullName>
    </recommendedName>
</protein>
<dbReference type="PROSITE" id="PS50231">
    <property type="entry name" value="RICIN_B_LECTIN"/>
    <property type="match status" value="1"/>
</dbReference>
<comment type="caution">
    <text evidence="3">The sequence shown here is derived from an EMBL/GenBank/DDBJ whole genome shotgun (WGS) entry which is preliminary data.</text>
</comment>
<sequence length="163" mass="18151">MRRRLTAIALTLGTAALPLTTTGPTAPDLTTTAAASARDFIEIRSDMHDKCLASNGDNVEMQTCSRHGNQFWFWNGRTLVNAAENHCLDVRNGEINAPAQVVGDCHGNANQRWTYHPDNHELVSDVNPQCLSIQNNGERRDGAGINMRQCTRANWQTWRITHI</sequence>
<organism evidence="3 4">
    <name type="scientific">Streptomyces cinnamoneus</name>
    <name type="common">Streptoverticillium cinnamoneum</name>
    <dbReference type="NCBI Taxonomy" id="53446"/>
    <lineage>
        <taxon>Bacteria</taxon>
        <taxon>Bacillati</taxon>
        <taxon>Actinomycetota</taxon>
        <taxon>Actinomycetes</taxon>
        <taxon>Kitasatosporales</taxon>
        <taxon>Streptomycetaceae</taxon>
        <taxon>Streptomyces</taxon>
        <taxon>Streptomyces cinnamoneus group</taxon>
    </lineage>
</organism>
<dbReference type="InterPro" id="IPR035992">
    <property type="entry name" value="Ricin_B-like_lectins"/>
</dbReference>
<dbReference type="SUPFAM" id="SSF50370">
    <property type="entry name" value="Ricin B-like lectins"/>
    <property type="match status" value="1"/>
</dbReference>
<name>A0A918TFR5_STRCJ</name>
<reference evidence="3" key="1">
    <citation type="journal article" date="2014" name="Int. J. Syst. Evol. Microbiol.">
        <title>Complete genome sequence of Corynebacterium casei LMG S-19264T (=DSM 44701T), isolated from a smear-ripened cheese.</title>
        <authorList>
            <consortium name="US DOE Joint Genome Institute (JGI-PGF)"/>
            <person name="Walter F."/>
            <person name="Albersmeier A."/>
            <person name="Kalinowski J."/>
            <person name="Ruckert C."/>
        </authorList>
    </citation>
    <scope>NUCLEOTIDE SEQUENCE</scope>
    <source>
        <strain evidence="3">JCM 4633</strain>
    </source>
</reference>
<evidence type="ECO:0000313" key="4">
    <source>
        <dbReference type="Proteomes" id="UP000646244"/>
    </source>
</evidence>
<dbReference type="SMART" id="SM00458">
    <property type="entry name" value="RICIN"/>
    <property type="match status" value="1"/>
</dbReference>
<feature type="domain" description="Ricin B lectin" evidence="2">
    <location>
        <begin position="37"/>
        <end position="161"/>
    </location>
</feature>
<dbReference type="AlphaFoldDB" id="A0A918TFR5"/>
<dbReference type="CDD" id="cd00161">
    <property type="entry name" value="beta-trefoil_Ricin-like"/>
    <property type="match status" value="1"/>
</dbReference>
<reference evidence="3" key="2">
    <citation type="submission" date="2020-09" db="EMBL/GenBank/DDBJ databases">
        <authorList>
            <person name="Sun Q."/>
            <person name="Ohkuma M."/>
        </authorList>
    </citation>
    <scope>NUCLEOTIDE SEQUENCE</scope>
    <source>
        <strain evidence="3">JCM 4633</strain>
    </source>
</reference>
<evidence type="ECO:0000313" key="3">
    <source>
        <dbReference type="EMBL" id="GHC39002.1"/>
    </source>
</evidence>
<evidence type="ECO:0000259" key="2">
    <source>
        <dbReference type="SMART" id="SM00458"/>
    </source>
</evidence>